<keyword evidence="3" id="KW-1185">Reference proteome</keyword>
<feature type="transmembrane region" description="Helical" evidence="1">
    <location>
        <begin position="104"/>
        <end position="124"/>
    </location>
</feature>
<dbReference type="AlphaFoldDB" id="A0A2T7P572"/>
<sequence length="434" mass="48331">MIGRSIGYNSTETVGRQHVDTVMAPLEAVTFGDKNMLTTVESISKSIKDSVPLQDINRYDCLTSYNAVACTRNMVLCVLSTCTAALCVFKVIRLHMQRSPAYHHYAIFYIATVSCMIGGVNWVLGGLVQLHILLQFLKLLQFLVLSHYYWVLASRALRCEAAVKKIMYPALLFVVIYYVVTVSLGMFNVRSGANQCLEPYWLLMSAVEVVLVQLFVLAAIYITRRLNEISTLDSVRWAQKRDLWCIVVVFEFSAIFTFIFDVTVQIVGDKETGCGAIFNYQQSLYSPVLGTLMVIKLLCPIWTMLVAFQPGVVGSGRETHCPGHSEEGTYGSAYSDDSQYRQLYHPADMYHSVNNSVSDISPSPTSSDPRLGYANPALVHGSTTTLEPILEEGLSISIGKSKGTLVATRNIPKEPVKSKCFNWLRSPSPAKFYL</sequence>
<evidence type="ECO:0000313" key="2">
    <source>
        <dbReference type="EMBL" id="PVD28569.1"/>
    </source>
</evidence>
<keyword evidence="1" id="KW-0472">Membrane</keyword>
<feature type="transmembrane region" description="Helical" evidence="1">
    <location>
        <begin position="199"/>
        <end position="222"/>
    </location>
</feature>
<feature type="transmembrane region" description="Helical" evidence="1">
    <location>
        <begin position="243"/>
        <end position="268"/>
    </location>
</feature>
<dbReference type="PANTHER" id="PTHR38553:SF1">
    <property type="entry name" value="G PROTEIN-COUPLED RECEPTOR"/>
    <property type="match status" value="1"/>
</dbReference>
<proteinExistence type="predicted"/>
<dbReference type="PANTHER" id="PTHR38553">
    <property type="entry name" value="PROTEIN CBG19621"/>
    <property type="match status" value="1"/>
</dbReference>
<feature type="transmembrane region" description="Helical" evidence="1">
    <location>
        <begin position="166"/>
        <end position="187"/>
    </location>
</feature>
<evidence type="ECO:0000256" key="1">
    <source>
        <dbReference type="SAM" id="Phobius"/>
    </source>
</evidence>
<evidence type="ECO:0008006" key="4">
    <source>
        <dbReference type="Google" id="ProtNLM"/>
    </source>
</evidence>
<dbReference type="Proteomes" id="UP000245119">
    <property type="component" value="Linkage Group LG6"/>
</dbReference>
<protein>
    <recommendedName>
        <fullName evidence="4">G-protein coupled receptors family 2 profile 2 domain-containing protein</fullName>
    </recommendedName>
</protein>
<accession>A0A2T7P572</accession>
<organism evidence="2 3">
    <name type="scientific">Pomacea canaliculata</name>
    <name type="common">Golden apple snail</name>
    <dbReference type="NCBI Taxonomy" id="400727"/>
    <lineage>
        <taxon>Eukaryota</taxon>
        <taxon>Metazoa</taxon>
        <taxon>Spiralia</taxon>
        <taxon>Lophotrochozoa</taxon>
        <taxon>Mollusca</taxon>
        <taxon>Gastropoda</taxon>
        <taxon>Caenogastropoda</taxon>
        <taxon>Architaenioglossa</taxon>
        <taxon>Ampullarioidea</taxon>
        <taxon>Ampullariidae</taxon>
        <taxon>Pomacea</taxon>
    </lineage>
</organism>
<keyword evidence="1" id="KW-1133">Transmembrane helix</keyword>
<gene>
    <name evidence="2" type="ORF">C0Q70_11159</name>
</gene>
<feature type="transmembrane region" description="Helical" evidence="1">
    <location>
        <begin position="130"/>
        <end position="154"/>
    </location>
</feature>
<comment type="caution">
    <text evidence="2">The sequence shown here is derived from an EMBL/GenBank/DDBJ whole genome shotgun (WGS) entry which is preliminary data.</text>
</comment>
<feature type="transmembrane region" description="Helical" evidence="1">
    <location>
        <begin position="288"/>
        <end position="308"/>
    </location>
</feature>
<reference evidence="2 3" key="1">
    <citation type="submission" date="2018-04" db="EMBL/GenBank/DDBJ databases">
        <title>The genome of golden apple snail Pomacea canaliculata provides insight into stress tolerance and invasive adaptation.</title>
        <authorList>
            <person name="Liu C."/>
            <person name="Liu B."/>
            <person name="Ren Y."/>
            <person name="Zhang Y."/>
            <person name="Wang H."/>
            <person name="Li S."/>
            <person name="Jiang F."/>
            <person name="Yin L."/>
            <person name="Zhang G."/>
            <person name="Qian W."/>
            <person name="Fan W."/>
        </authorList>
    </citation>
    <scope>NUCLEOTIDE SEQUENCE [LARGE SCALE GENOMIC DNA]</scope>
    <source>
        <strain evidence="2">SZHN2017</strain>
        <tissue evidence="2">Muscle</tissue>
    </source>
</reference>
<dbReference type="OrthoDB" id="5818871at2759"/>
<name>A0A2T7P572_POMCA</name>
<dbReference type="EMBL" id="PZQS01000006">
    <property type="protein sequence ID" value="PVD28569.1"/>
    <property type="molecule type" value="Genomic_DNA"/>
</dbReference>
<evidence type="ECO:0000313" key="3">
    <source>
        <dbReference type="Proteomes" id="UP000245119"/>
    </source>
</evidence>
<keyword evidence="1" id="KW-0812">Transmembrane</keyword>